<dbReference type="AlphaFoldDB" id="A0A1M7BS70"/>
<feature type="coiled-coil region" evidence="2">
    <location>
        <begin position="143"/>
        <end position="170"/>
    </location>
</feature>
<sequence>MNVKIVPAFIKMAVFGIGLFGPLAAFAEPLAIVKAQKAVHVDYTPELVLVGEVDARYHNDIAFRVTGRVSERLVGVGDHVTKGQILARLDPQQQKADLDAARASVASSSAILTNASLSLDRQKALLSKGFTTRSDYDSAEQDFRVAQGNLDGAKARLADAEKTLDETILRADEDGVITERSAEVGQVVQPGEKVFAIARDGERDAVFQVFEGLLSDDLEGSDFSIWLQSDPDVKTVGHLREISPTIDPVTGSVKVKLSIQNPPAEMTLGAPVAGAARFRSERTVILPWSSLSSTDNEPAVWVVDTQSQAVSLRKVTVARYENNRILIEDGLEDGEIIVTAGGQYLYPGLKVETVLQEAE</sequence>
<proteinExistence type="inferred from homology"/>
<dbReference type="SUPFAM" id="SSF111369">
    <property type="entry name" value="HlyD-like secretion proteins"/>
    <property type="match status" value="1"/>
</dbReference>
<evidence type="ECO:0000259" key="3">
    <source>
        <dbReference type="Pfam" id="PF25967"/>
    </source>
</evidence>
<organism evidence="5 6">
    <name type="scientific">Roseibium suaedae</name>
    <dbReference type="NCBI Taxonomy" id="735517"/>
    <lineage>
        <taxon>Bacteria</taxon>
        <taxon>Pseudomonadati</taxon>
        <taxon>Pseudomonadota</taxon>
        <taxon>Alphaproteobacteria</taxon>
        <taxon>Hyphomicrobiales</taxon>
        <taxon>Stappiaceae</taxon>
        <taxon>Roseibium</taxon>
    </lineage>
</organism>
<dbReference type="STRING" id="735517.SAMN05444272_0947"/>
<evidence type="ECO:0000313" key="6">
    <source>
        <dbReference type="Proteomes" id="UP000186002"/>
    </source>
</evidence>
<evidence type="ECO:0000256" key="1">
    <source>
        <dbReference type="ARBA" id="ARBA00009477"/>
    </source>
</evidence>
<name>A0A1M7BS70_9HYPH</name>
<evidence type="ECO:0000313" key="5">
    <source>
        <dbReference type="EMBL" id="SHL57820.1"/>
    </source>
</evidence>
<dbReference type="InterPro" id="IPR058647">
    <property type="entry name" value="BSH_CzcB-like"/>
</dbReference>
<feature type="domain" description="CzcB-like barrel-sandwich hybrid" evidence="4">
    <location>
        <begin position="61"/>
        <end position="198"/>
    </location>
</feature>
<dbReference type="Pfam" id="PF25973">
    <property type="entry name" value="BSH_CzcB"/>
    <property type="match status" value="1"/>
</dbReference>
<dbReference type="GO" id="GO:1990281">
    <property type="term" value="C:efflux pump complex"/>
    <property type="evidence" value="ECO:0007669"/>
    <property type="project" value="TreeGrafter"/>
</dbReference>
<dbReference type="PANTHER" id="PTHR30469">
    <property type="entry name" value="MULTIDRUG RESISTANCE PROTEIN MDTA"/>
    <property type="match status" value="1"/>
</dbReference>
<keyword evidence="2" id="KW-0175">Coiled coil</keyword>
<reference evidence="5 6" key="1">
    <citation type="submission" date="2016-11" db="EMBL/GenBank/DDBJ databases">
        <authorList>
            <person name="Jaros S."/>
            <person name="Januszkiewicz K."/>
            <person name="Wedrychowicz H."/>
        </authorList>
    </citation>
    <scope>NUCLEOTIDE SEQUENCE [LARGE SCALE GENOMIC DNA]</scope>
    <source>
        <strain evidence="5 6">DSM 22153</strain>
    </source>
</reference>
<accession>A0A1M7BS70</accession>
<dbReference type="Pfam" id="PF25967">
    <property type="entry name" value="RND-MFP_C"/>
    <property type="match status" value="1"/>
</dbReference>
<gene>
    <name evidence="5" type="ORF">SAMN05444272_0947</name>
</gene>
<evidence type="ECO:0000256" key="2">
    <source>
        <dbReference type="SAM" id="Coils"/>
    </source>
</evidence>
<dbReference type="InterPro" id="IPR006143">
    <property type="entry name" value="RND_pump_MFP"/>
</dbReference>
<comment type="similarity">
    <text evidence="1">Belongs to the membrane fusion protein (MFP) (TC 8.A.1) family.</text>
</comment>
<dbReference type="Gene3D" id="1.10.287.470">
    <property type="entry name" value="Helix hairpin bin"/>
    <property type="match status" value="1"/>
</dbReference>
<protein>
    <submittedName>
        <fullName evidence="5">RND family efflux transporter, MFP subunit</fullName>
    </submittedName>
</protein>
<evidence type="ECO:0000259" key="4">
    <source>
        <dbReference type="Pfam" id="PF25973"/>
    </source>
</evidence>
<dbReference type="Proteomes" id="UP000186002">
    <property type="component" value="Unassembled WGS sequence"/>
</dbReference>
<dbReference type="Gene3D" id="2.40.420.20">
    <property type="match status" value="1"/>
</dbReference>
<dbReference type="InterPro" id="IPR058627">
    <property type="entry name" value="MdtA-like_C"/>
</dbReference>
<feature type="domain" description="Multidrug resistance protein MdtA-like C-terminal permuted SH3" evidence="3">
    <location>
        <begin position="284"/>
        <end position="344"/>
    </location>
</feature>
<dbReference type="OrthoDB" id="9813967at2"/>
<keyword evidence="6" id="KW-1185">Reference proteome</keyword>
<dbReference type="Gene3D" id="2.40.50.100">
    <property type="match status" value="1"/>
</dbReference>
<dbReference type="PANTHER" id="PTHR30469:SF38">
    <property type="entry name" value="HLYD FAMILY SECRETION PROTEIN"/>
    <property type="match status" value="1"/>
</dbReference>
<dbReference type="NCBIfam" id="TIGR01730">
    <property type="entry name" value="RND_mfp"/>
    <property type="match status" value="1"/>
</dbReference>
<dbReference type="EMBL" id="FRBW01000001">
    <property type="protein sequence ID" value="SHL57820.1"/>
    <property type="molecule type" value="Genomic_DNA"/>
</dbReference>
<dbReference type="Gene3D" id="2.40.30.170">
    <property type="match status" value="1"/>
</dbReference>
<dbReference type="GO" id="GO:0015562">
    <property type="term" value="F:efflux transmembrane transporter activity"/>
    <property type="evidence" value="ECO:0007669"/>
    <property type="project" value="TreeGrafter"/>
</dbReference>